<feature type="compositionally biased region" description="Low complexity" evidence="22">
    <location>
        <begin position="208"/>
        <end position="219"/>
    </location>
</feature>
<dbReference type="GO" id="GO:0005737">
    <property type="term" value="C:cytoplasm"/>
    <property type="evidence" value="ECO:0007669"/>
    <property type="project" value="UniProtKB-SubCell"/>
</dbReference>
<comment type="function">
    <text evidence="18">Reverse transcriptase/ribonuclease H (RT) is a multifunctional enzyme that catalyzes the conversion of the retro-elements RNA genome into dsDNA within the VLP. The enzyme displays a DNA polymerase activity that can copy either DNA or RNA templates, and a ribonuclease H (RNase H) activity that cleaves the RNA strand of RNA-DNA heteroduplexes during plus-strand synthesis and hydrolyzes RNA primers. The conversion leads to a linear dsDNA copy of the retrotransposon that includes long terminal repeats (LTRs) at both ends.</text>
</comment>
<reference evidence="24" key="2">
    <citation type="submission" date="2021-01" db="EMBL/GenBank/DDBJ databases">
        <authorList>
            <person name="Schikora-Tamarit M.A."/>
        </authorList>
    </citation>
    <scope>NUCLEOTIDE SEQUENCE</scope>
    <source>
        <strain evidence="24">CBS6075</strain>
    </source>
</reference>
<dbReference type="InterPro" id="IPR012337">
    <property type="entry name" value="RNaseH-like_sf"/>
</dbReference>
<dbReference type="InterPro" id="IPR036397">
    <property type="entry name" value="RNaseH_sf"/>
</dbReference>
<evidence type="ECO:0000313" key="24">
    <source>
        <dbReference type="EMBL" id="KAH3670802.1"/>
    </source>
</evidence>
<keyword evidence="17" id="KW-0233">DNA recombination</keyword>
<dbReference type="GO" id="GO:0046872">
    <property type="term" value="F:metal ion binding"/>
    <property type="evidence" value="ECO:0007669"/>
    <property type="project" value="UniProtKB-KW"/>
</dbReference>
<dbReference type="PROSITE" id="PS50994">
    <property type="entry name" value="INTEGRASE"/>
    <property type="match status" value="1"/>
</dbReference>
<comment type="function">
    <text evidence="19">Integrase (IN) targets the VLP to the nucleus, where a subparticle preintegration complex (PIC) containing at least integrase and the newly synthesized dsDNA copy of the retrotransposon must transit the nuclear membrane. Once in the nucleus, integrase performs the integration of the dsDNA into the host genome.</text>
</comment>
<evidence type="ECO:0000256" key="18">
    <source>
        <dbReference type="ARBA" id="ARBA00025590"/>
    </source>
</evidence>
<evidence type="ECO:0000256" key="17">
    <source>
        <dbReference type="ARBA" id="ARBA00023172"/>
    </source>
</evidence>
<evidence type="ECO:0000313" key="25">
    <source>
        <dbReference type="Proteomes" id="UP000769157"/>
    </source>
</evidence>
<dbReference type="InterPro" id="IPR001584">
    <property type="entry name" value="Integrase_cat-core"/>
</dbReference>
<keyword evidence="3" id="KW-0963">Cytoplasm</keyword>
<comment type="catalytic activity">
    <reaction evidence="21">
        <text>DNA(n) + a 2'-deoxyribonucleoside 5'-triphosphate = DNA(n+1) + diphosphate</text>
        <dbReference type="Rhea" id="RHEA:22508"/>
        <dbReference type="Rhea" id="RHEA-COMP:17339"/>
        <dbReference type="Rhea" id="RHEA-COMP:17340"/>
        <dbReference type="ChEBI" id="CHEBI:33019"/>
        <dbReference type="ChEBI" id="CHEBI:61560"/>
        <dbReference type="ChEBI" id="CHEBI:173112"/>
        <dbReference type="EC" id="2.7.7.7"/>
    </reaction>
</comment>
<dbReference type="AlphaFoldDB" id="A0A9P8PEZ5"/>
<comment type="catalytic activity">
    <reaction evidence="20">
        <text>DNA(n) + a 2'-deoxyribonucleoside 5'-triphosphate = DNA(n+1) + diphosphate</text>
        <dbReference type="Rhea" id="RHEA:22508"/>
        <dbReference type="Rhea" id="RHEA-COMP:17339"/>
        <dbReference type="Rhea" id="RHEA-COMP:17340"/>
        <dbReference type="ChEBI" id="CHEBI:33019"/>
        <dbReference type="ChEBI" id="CHEBI:61560"/>
        <dbReference type="ChEBI" id="CHEBI:173112"/>
        <dbReference type="EC" id="2.7.7.49"/>
    </reaction>
</comment>
<dbReference type="Proteomes" id="UP000769157">
    <property type="component" value="Unassembled WGS sequence"/>
</dbReference>
<dbReference type="GO" id="GO:0005634">
    <property type="term" value="C:nucleus"/>
    <property type="evidence" value="ECO:0007669"/>
    <property type="project" value="UniProtKB-ARBA"/>
</dbReference>
<dbReference type="GO" id="GO:0003677">
    <property type="term" value="F:DNA binding"/>
    <property type="evidence" value="ECO:0007669"/>
    <property type="project" value="UniProtKB-KW"/>
</dbReference>
<evidence type="ECO:0000256" key="20">
    <source>
        <dbReference type="ARBA" id="ARBA00048173"/>
    </source>
</evidence>
<evidence type="ECO:0000256" key="4">
    <source>
        <dbReference type="ARBA" id="ARBA00022578"/>
    </source>
</evidence>
<evidence type="ECO:0000256" key="22">
    <source>
        <dbReference type="SAM" id="MobiDB-lite"/>
    </source>
</evidence>
<evidence type="ECO:0000256" key="9">
    <source>
        <dbReference type="ARBA" id="ARBA00022759"/>
    </source>
</evidence>
<keyword evidence="14" id="KW-0695">RNA-directed DNA polymerase</keyword>
<dbReference type="GO" id="GO:0032196">
    <property type="term" value="P:transposition"/>
    <property type="evidence" value="ECO:0007669"/>
    <property type="project" value="UniProtKB-KW"/>
</dbReference>
<dbReference type="GO" id="GO:0006310">
    <property type="term" value="P:DNA recombination"/>
    <property type="evidence" value="ECO:0007669"/>
    <property type="project" value="UniProtKB-KW"/>
</dbReference>
<keyword evidence="11" id="KW-0460">Magnesium</keyword>
<keyword evidence="12" id="KW-0694">RNA-binding</keyword>
<dbReference type="PANTHER" id="PTHR42648:SF11">
    <property type="entry name" value="TRANSPOSON TY4-P GAG-POL POLYPROTEIN"/>
    <property type="match status" value="1"/>
</dbReference>
<dbReference type="GO" id="GO:0015074">
    <property type="term" value="P:DNA integration"/>
    <property type="evidence" value="ECO:0007669"/>
    <property type="project" value="UniProtKB-KW"/>
</dbReference>
<dbReference type="RefSeq" id="XP_046064227.1">
    <property type="nucleotide sequence ID" value="XM_046202067.1"/>
</dbReference>
<keyword evidence="5" id="KW-0808">Transferase</keyword>
<evidence type="ECO:0000256" key="3">
    <source>
        <dbReference type="ARBA" id="ARBA00022490"/>
    </source>
</evidence>
<evidence type="ECO:0000259" key="23">
    <source>
        <dbReference type="PROSITE" id="PS50994"/>
    </source>
</evidence>
<keyword evidence="4" id="KW-0815">Transposition</keyword>
<evidence type="ECO:0000256" key="7">
    <source>
        <dbReference type="ARBA" id="ARBA00022722"/>
    </source>
</evidence>
<comment type="caution">
    <text evidence="24">The sequence shown here is derived from an EMBL/GenBank/DDBJ whole genome shotgun (WGS) entry which is preliminary data.</text>
</comment>
<dbReference type="GeneID" id="70233286"/>
<reference evidence="24" key="1">
    <citation type="journal article" date="2021" name="Open Biol.">
        <title>Shared evolutionary footprints suggest mitochondrial oxidative damage underlies multiple complex I losses in fungi.</title>
        <authorList>
            <person name="Schikora-Tamarit M.A."/>
            <person name="Marcet-Houben M."/>
            <person name="Nosek J."/>
            <person name="Gabaldon T."/>
        </authorList>
    </citation>
    <scope>NUCLEOTIDE SEQUENCE</scope>
    <source>
        <strain evidence="24">CBS6075</strain>
    </source>
</reference>
<feature type="domain" description="Integrase catalytic" evidence="23">
    <location>
        <begin position="1"/>
        <end position="159"/>
    </location>
</feature>
<evidence type="ECO:0000256" key="21">
    <source>
        <dbReference type="ARBA" id="ARBA00049244"/>
    </source>
</evidence>
<comment type="subcellular location">
    <subcellularLocation>
        <location evidence="2">Cytoplasm</location>
    </subcellularLocation>
</comment>
<evidence type="ECO:0000256" key="11">
    <source>
        <dbReference type="ARBA" id="ARBA00022842"/>
    </source>
</evidence>
<evidence type="ECO:0000256" key="12">
    <source>
        <dbReference type="ARBA" id="ARBA00022884"/>
    </source>
</evidence>
<keyword evidence="10" id="KW-0378">Hydrolase</keyword>
<dbReference type="GO" id="GO:0003723">
    <property type="term" value="F:RNA binding"/>
    <property type="evidence" value="ECO:0007669"/>
    <property type="project" value="UniProtKB-KW"/>
</dbReference>
<keyword evidence="15" id="KW-0239">DNA-directed DNA polymerase</keyword>
<evidence type="ECO:0000256" key="15">
    <source>
        <dbReference type="ARBA" id="ARBA00022932"/>
    </source>
</evidence>
<dbReference type="PANTHER" id="PTHR42648">
    <property type="entry name" value="TRANSPOSASE, PUTATIVE-RELATED"/>
    <property type="match status" value="1"/>
</dbReference>
<dbReference type="GO" id="GO:0003887">
    <property type="term" value="F:DNA-directed DNA polymerase activity"/>
    <property type="evidence" value="ECO:0007669"/>
    <property type="project" value="UniProtKB-KW"/>
</dbReference>
<keyword evidence="7" id="KW-0540">Nuclease</keyword>
<evidence type="ECO:0000256" key="19">
    <source>
        <dbReference type="ARBA" id="ARBA00025615"/>
    </source>
</evidence>
<dbReference type="InterPro" id="IPR039537">
    <property type="entry name" value="Retrotran_Ty1/copia-like"/>
</dbReference>
<evidence type="ECO:0000256" key="16">
    <source>
        <dbReference type="ARBA" id="ARBA00023125"/>
    </source>
</evidence>
<evidence type="ECO:0000256" key="13">
    <source>
        <dbReference type="ARBA" id="ARBA00022908"/>
    </source>
</evidence>
<dbReference type="OrthoDB" id="4037325at2759"/>
<protein>
    <recommendedName>
        <fullName evidence="23">Integrase catalytic domain-containing protein</fullName>
    </recommendedName>
</protein>
<evidence type="ECO:0000256" key="14">
    <source>
        <dbReference type="ARBA" id="ARBA00022918"/>
    </source>
</evidence>
<evidence type="ECO:0000256" key="5">
    <source>
        <dbReference type="ARBA" id="ARBA00022679"/>
    </source>
</evidence>
<keyword evidence="6" id="KW-0548">Nucleotidyltransferase</keyword>
<accession>A0A9P8PEZ5</accession>
<keyword evidence="8" id="KW-0479">Metal-binding</keyword>
<keyword evidence="16" id="KW-0238">DNA-binding</keyword>
<proteinExistence type="predicted"/>
<dbReference type="Gene3D" id="3.30.420.10">
    <property type="entry name" value="Ribonuclease H-like superfamily/Ribonuclease H"/>
    <property type="match status" value="1"/>
</dbReference>
<comment type="catalytic activity">
    <reaction evidence="1">
        <text>Endonucleolytic cleavage to 5'-phosphomonoester.</text>
        <dbReference type="EC" id="3.1.26.4"/>
    </reaction>
</comment>
<dbReference type="GO" id="GO:0003964">
    <property type="term" value="F:RNA-directed DNA polymerase activity"/>
    <property type="evidence" value="ECO:0007669"/>
    <property type="project" value="UniProtKB-KW"/>
</dbReference>
<sequence length="534" mass="60075">MVSSDVCDIKVTPGTFEYKRFISFRCSYTSYTVVYPLDLKTLVYTKIDDVIHWVHNQGYNIFEFFSDQGLEYRNSKDDPILQQHGIDQILTSGFTPASNGVAERLNLTILYDCRAMLVGGRLPNFFWPEAVQSLEQSLSSLTAHPTLTDEPSIGLGISNLCQLRFSTIIITSRNLDLLVILSNLTLKYDLQTREPRNIIGTPRLEPVSSSPIHISPSNNDTDTDHPSKGATSQEGGATVESPEIHPHDHVFGPEQDKESTESNDQSSVTHGPRSSVITFPEHSSTSSRDGTTSLSAHSSSLSSLESEPVIVIRPTSPIPELQIDPSSDTKDQSSPDQNLPEESRFAVKRPVEIAELPNETVVVKYQRSMPIRRTDRVLRSASKQANLLYVQNHYRDTLRASDASKWEEVYPSLFILQYTEGRTSCLLGLFVDDLIFCATENEVLDDLIVKLKDRYELRIIVPDEEGKQNFLGMELEIMRNDTGNIKAISISQSQYIEDIVSTYDVKTSKVLQTPIYPQFYHLPVKDAIFYLIVK</sequence>
<feature type="region of interest" description="Disordered" evidence="22">
    <location>
        <begin position="200"/>
        <end position="346"/>
    </location>
</feature>
<feature type="compositionally biased region" description="Polar residues" evidence="22">
    <location>
        <begin position="275"/>
        <end position="292"/>
    </location>
</feature>
<keyword evidence="13" id="KW-0229">DNA integration</keyword>
<evidence type="ECO:0000256" key="10">
    <source>
        <dbReference type="ARBA" id="ARBA00022801"/>
    </source>
</evidence>
<feature type="compositionally biased region" description="Basic and acidic residues" evidence="22">
    <location>
        <begin position="242"/>
        <end position="260"/>
    </location>
</feature>
<evidence type="ECO:0000256" key="6">
    <source>
        <dbReference type="ARBA" id="ARBA00022695"/>
    </source>
</evidence>
<gene>
    <name evidence="24" type="ORF">OGAPHI_001318</name>
</gene>
<keyword evidence="25" id="KW-1185">Reference proteome</keyword>
<organism evidence="24 25">
    <name type="scientific">Ogataea philodendri</name>
    <dbReference type="NCBI Taxonomy" id="1378263"/>
    <lineage>
        <taxon>Eukaryota</taxon>
        <taxon>Fungi</taxon>
        <taxon>Dikarya</taxon>
        <taxon>Ascomycota</taxon>
        <taxon>Saccharomycotina</taxon>
        <taxon>Pichiomycetes</taxon>
        <taxon>Pichiales</taxon>
        <taxon>Pichiaceae</taxon>
        <taxon>Ogataea</taxon>
    </lineage>
</organism>
<dbReference type="EMBL" id="JAEUBE010000087">
    <property type="protein sequence ID" value="KAH3670802.1"/>
    <property type="molecule type" value="Genomic_DNA"/>
</dbReference>
<feature type="compositionally biased region" description="Low complexity" evidence="22">
    <location>
        <begin position="293"/>
        <end position="306"/>
    </location>
</feature>
<evidence type="ECO:0000256" key="8">
    <source>
        <dbReference type="ARBA" id="ARBA00022723"/>
    </source>
</evidence>
<dbReference type="SUPFAM" id="SSF53098">
    <property type="entry name" value="Ribonuclease H-like"/>
    <property type="match status" value="1"/>
</dbReference>
<dbReference type="GO" id="GO:0004523">
    <property type="term" value="F:RNA-DNA hybrid ribonuclease activity"/>
    <property type="evidence" value="ECO:0007669"/>
    <property type="project" value="UniProtKB-EC"/>
</dbReference>
<keyword evidence="9" id="KW-0255">Endonuclease</keyword>
<evidence type="ECO:0000256" key="1">
    <source>
        <dbReference type="ARBA" id="ARBA00000077"/>
    </source>
</evidence>
<evidence type="ECO:0000256" key="2">
    <source>
        <dbReference type="ARBA" id="ARBA00004496"/>
    </source>
</evidence>
<name>A0A9P8PEZ5_9ASCO</name>